<organism evidence="3 4">
    <name type="scientific">Rubinisphaera italica</name>
    <dbReference type="NCBI Taxonomy" id="2527969"/>
    <lineage>
        <taxon>Bacteria</taxon>
        <taxon>Pseudomonadati</taxon>
        <taxon>Planctomycetota</taxon>
        <taxon>Planctomycetia</taxon>
        <taxon>Planctomycetales</taxon>
        <taxon>Planctomycetaceae</taxon>
        <taxon>Rubinisphaera</taxon>
    </lineage>
</organism>
<feature type="region of interest" description="Disordered" evidence="1">
    <location>
        <begin position="272"/>
        <end position="298"/>
    </location>
</feature>
<dbReference type="AlphaFoldDB" id="A0A5C5XMT8"/>
<dbReference type="InterPro" id="IPR029010">
    <property type="entry name" value="ThuA-like"/>
</dbReference>
<evidence type="ECO:0000259" key="2">
    <source>
        <dbReference type="Pfam" id="PF06283"/>
    </source>
</evidence>
<dbReference type="InterPro" id="IPR029062">
    <property type="entry name" value="Class_I_gatase-like"/>
</dbReference>
<evidence type="ECO:0000313" key="4">
    <source>
        <dbReference type="Proteomes" id="UP000316095"/>
    </source>
</evidence>
<feature type="compositionally biased region" description="Basic and acidic residues" evidence="1">
    <location>
        <begin position="288"/>
        <end position="298"/>
    </location>
</feature>
<comment type="caution">
    <text evidence="3">The sequence shown here is derived from an EMBL/GenBank/DDBJ whole genome shotgun (WGS) entry which is preliminary data.</text>
</comment>
<name>A0A5C5XMT8_9PLAN</name>
<gene>
    <name evidence="3" type="ORF">Pan54_50320</name>
</gene>
<dbReference type="Gene3D" id="3.40.50.880">
    <property type="match status" value="1"/>
</dbReference>
<dbReference type="Pfam" id="PF06283">
    <property type="entry name" value="ThuA"/>
    <property type="match status" value="1"/>
</dbReference>
<evidence type="ECO:0000256" key="1">
    <source>
        <dbReference type="SAM" id="MobiDB-lite"/>
    </source>
</evidence>
<feature type="domain" description="ThuA-like" evidence="2">
    <location>
        <begin position="40"/>
        <end position="270"/>
    </location>
</feature>
<dbReference type="SUPFAM" id="SSF52317">
    <property type="entry name" value="Class I glutamine amidotransferase-like"/>
    <property type="match status" value="1"/>
</dbReference>
<dbReference type="PANTHER" id="PTHR40469">
    <property type="entry name" value="SECRETED GLYCOSYL HYDROLASE"/>
    <property type="match status" value="1"/>
</dbReference>
<reference evidence="3 4" key="1">
    <citation type="submission" date="2019-02" db="EMBL/GenBank/DDBJ databases">
        <title>Deep-cultivation of Planctomycetes and their phenomic and genomic characterization uncovers novel biology.</title>
        <authorList>
            <person name="Wiegand S."/>
            <person name="Jogler M."/>
            <person name="Boedeker C."/>
            <person name="Pinto D."/>
            <person name="Vollmers J."/>
            <person name="Rivas-Marin E."/>
            <person name="Kohn T."/>
            <person name="Peeters S.H."/>
            <person name="Heuer A."/>
            <person name="Rast P."/>
            <person name="Oberbeckmann S."/>
            <person name="Bunk B."/>
            <person name="Jeske O."/>
            <person name="Meyerdierks A."/>
            <person name="Storesund J.E."/>
            <person name="Kallscheuer N."/>
            <person name="Luecker S."/>
            <person name="Lage O.M."/>
            <person name="Pohl T."/>
            <person name="Merkel B.J."/>
            <person name="Hornburger P."/>
            <person name="Mueller R.-W."/>
            <person name="Bruemmer F."/>
            <person name="Labrenz M."/>
            <person name="Spormann A.M."/>
            <person name="Op Den Camp H."/>
            <person name="Overmann J."/>
            <person name="Amann R."/>
            <person name="Jetten M.S.M."/>
            <person name="Mascher T."/>
            <person name="Medema M.H."/>
            <person name="Devos D.P."/>
            <person name="Kaster A.-K."/>
            <person name="Ovreas L."/>
            <person name="Rohde M."/>
            <person name="Galperin M.Y."/>
            <person name="Jogler C."/>
        </authorList>
    </citation>
    <scope>NUCLEOTIDE SEQUENCE [LARGE SCALE GENOMIC DNA]</scope>
    <source>
        <strain evidence="3 4">Pan54</strain>
    </source>
</reference>
<dbReference type="PANTHER" id="PTHR40469:SF2">
    <property type="entry name" value="GALACTOSE-BINDING DOMAIN-LIKE SUPERFAMILY PROTEIN"/>
    <property type="match status" value="1"/>
</dbReference>
<accession>A0A5C5XMT8</accession>
<dbReference type="Proteomes" id="UP000316095">
    <property type="component" value="Unassembled WGS sequence"/>
</dbReference>
<keyword evidence="4" id="KW-1185">Reference proteome</keyword>
<protein>
    <submittedName>
        <fullName evidence="3">Trehalose utilization</fullName>
    </submittedName>
</protein>
<proteinExistence type="predicted"/>
<dbReference type="EMBL" id="SJPG01000001">
    <property type="protein sequence ID" value="TWT64270.1"/>
    <property type="molecule type" value="Genomic_DNA"/>
</dbReference>
<evidence type="ECO:0000313" key="3">
    <source>
        <dbReference type="EMBL" id="TWT64270.1"/>
    </source>
</evidence>
<sequence length="298" mass="33777">MKETNMMKPEIPLSILALFFVLAISWTAPVQAKEIPKTKILMLTESKGFTHGSVRRNDGKLATAEVAMIQLGQKTGLFDVDCTQNSAADFTKENLEKYDIVMFYTTGELPIAPEDRDYFINDWLKQKGHGFIGFHSAADTYRTNDPKKNEEFRWYWDMCGGTFNGHPWGAGTTVTMTVHDPEHPVMQPFGKVFVHQDEIYQYVNWQPEKVRVLMSLDMANCKPSKPYHVPVAWVKSWGDGKVYFNNLGHRDETWTNAAFLKSVENAVKWMRGGLEGSTEPNPEVSAAEEEKAKAAAKE</sequence>